<evidence type="ECO:0000259" key="1">
    <source>
        <dbReference type="PROSITE" id="PS50181"/>
    </source>
</evidence>
<dbReference type="Pfam" id="PF07734">
    <property type="entry name" value="FBA_1"/>
    <property type="match status" value="1"/>
</dbReference>
<dbReference type="NCBIfam" id="TIGR01640">
    <property type="entry name" value="F_box_assoc_1"/>
    <property type="match status" value="2"/>
</dbReference>
<dbReference type="InterPro" id="IPR001810">
    <property type="entry name" value="F-box_dom"/>
</dbReference>
<organism evidence="2 3">
    <name type="scientific">Handroanthus impetiginosus</name>
    <dbReference type="NCBI Taxonomy" id="429701"/>
    <lineage>
        <taxon>Eukaryota</taxon>
        <taxon>Viridiplantae</taxon>
        <taxon>Streptophyta</taxon>
        <taxon>Embryophyta</taxon>
        <taxon>Tracheophyta</taxon>
        <taxon>Spermatophyta</taxon>
        <taxon>Magnoliopsida</taxon>
        <taxon>eudicotyledons</taxon>
        <taxon>Gunneridae</taxon>
        <taxon>Pentapetalae</taxon>
        <taxon>asterids</taxon>
        <taxon>lamiids</taxon>
        <taxon>Lamiales</taxon>
        <taxon>Bignoniaceae</taxon>
        <taxon>Crescentiina</taxon>
        <taxon>Tabebuia alliance</taxon>
        <taxon>Handroanthus</taxon>
    </lineage>
</organism>
<evidence type="ECO:0000313" key="3">
    <source>
        <dbReference type="Proteomes" id="UP000231279"/>
    </source>
</evidence>
<dbReference type="InterPro" id="IPR013187">
    <property type="entry name" value="F-box-assoc_dom_typ3"/>
</dbReference>
<dbReference type="PROSITE" id="PS50181">
    <property type="entry name" value="FBOX"/>
    <property type="match status" value="1"/>
</dbReference>
<name>A0A2G9FWA6_9LAMI</name>
<comment type="caution">
    <text evidence="2">The sequence shown here is derived from an EMBL/GenBank/DDBJ whole genome shotgun (WGS) entry which is preliminary data.</text>
</comment>
<dbReference type="InterPro" id="IPR050796">
    <property type="entry name" value="SCF_F-box_component"/>
</dbReference>
<dbReference type="OrthoDB" id="1582872at2759"/>
<dbReference type="Gene3D" id="1.20.1280.50">
    <property type="match status" value="1"/>
</dbReference>
<evidence type="ECO:0000313" key="2">
    <source>
        <dbReference type="EMBL" id="PIM97211.1"/>
    </source>
</evidence>
<dbReference type="PANTHER" id="PTHR31672:SF13">
    <property type="entry name" value="F-BOX PROTEIN CPR30-LIKE"/>
    <property type="match status" value="1"/>
</dbReference>
<dbReference type="SMART" id="SM00256">
    <property type="entry name" value="FBOX"/>
    <property type="match status" value="1"/>
</dbReference>
<accession>A0A2G9FWA6</accession>
<dbReference type="Pfam" id="PF00646">
    <property type="entry name" value="F-box"/>
    <property type="match status" value="1"/>
</dbReference>
<dbReference type="PANTHER" id="PTHR31672">
    <property type="entry name" value="BNACNNG10540D PROTEIN"/>
    <property type="match status" value="1"/>
</dbReference>
<dbReference type="AlphaFoldDB" id="A0A2G9FWA6"/>
<reference evidence="3" key="1">
    <citation type="journal article" date="2018" name="Gigascience">
        <title>Genome assembly of the Pink Ipe (Handroanthus impetiginosus, Bignoniaceae), a highly valued, ecologically keystone Neotropical timber forest tree.</title>
        <authorList>
            <person name="Silva-Junior O.B."/>
            <person name="Grattapaglia D."/>
            <person name="Novaes E."/>
            <person name="Collevatti R.G."/>
        </authorList>
    </citation>
    <scope>NUCLEOTIDE SEQUENCE [LARGE SCALE GENOMIC DNA]</scope>
    <source>
        <strain evidence="3">cv. UFG-1</strain>
    </source>
</reference>
<dbReference type="InterPro" id="IPR006527">
    <property type="entry name" value="F-box-assoc_dom_typ1"/>
</dbReference>
<proteinExistence type="predicted"/>
<protein>
    <recommendedName>
        <fullName evidence="1">F-box domain-containing protein</fullName>
    </recommendedName>
</protein>
<gene>
    <name evidence="2" type="ORF">CDL12_30321</name>
</gene>
<dbReference type="InterPro" id="IPR036047">
    <property type="entry name" value="F-box-like_dom_sf"/>
</dbReference>
<keyword evidence="3" id="KW-1185">Reference proteome</keyword>
<dbReference type="Proteomes" id="UP000231279">
    <property type="component" value="Unassembled WGS sequence"/>
</dbReference>
<dbReference type="Pfam" id="PF08268">
    <property type="entry name" value="FBA_3"/>
    <property type="match status" value="1"/>
</dbReference>
<sequence>MENPIRSNLPHELTLEIILRLPVKTLLRFKCVSTEWNTLIGSSTFADRHFNHESNQERLLVRQKKSDDKKKYSFSLYIPATTKNVMGPLNGVFCLINTFQEMAFLNPAMRQFRLVPDLHQSSSINRPHLSFRKQKFGFGLDPSSGDYKLVSIQYFWDTENHISYYPCIISVYNSGTDSWRHFEEVDAVNTNRKIYKSHLNTYLNGVYYWLTQHRDNDQTVRILAFDMRSDKFREIEAPNDSFESIHLRLGLYCGSLALLCYDEVDKYVDAWVMEREGCWTRIVMVGPIEDLCRPLGFWKKHVLYLMETNPSQASSIFCVHIMHDKLALWNPATRRMRPLPTPPKPCNLNGGYDNAIYFPLDYAVYTLGNDSWRVLENEPILDDCDHWSVPRTHTDTFLNGFYYMLKYDITLNPVILEFDMHKEVFEEMEVPNIDTIMKNCHDLTLYNDFLALLSYNEYLWQVDKELDIWVMKEKGSWTKVLTTVLPFYIFSTRGFNRKHNSIFILNENMELSLHDLDSNSTKRIRFDYGDIILYHEVLLFSYKESLASVKGKCGLHDYYTHSPTLQVFFARKHVNSDTRMRILVHLYPHSNNIRVRIFEFEIYRILKMNIRILIHRISVRYSNIRYPL</sequence>
<dbReference type="InterPro" id="IPR017451">
    <property type="entry name" value="F-box-assoc_interact_dom"/>
</dbReference>
<dbReference type="EMBL" id="NKXS01010497">
    <property type="protein sequence ID" value="PIM97211.1"/>
    <property type="molecule type" value="Genomic_DNA"/>
</dbReference>
<dbReference type="SUPFAM" id="SSF81383">
    <property type="entry name" value="F-box domain"/>
    <property type="match status" value="1"/>
</dbReference>
<feature type="domain" description="F-box" evidence="1">
    <location>
        <begin position="3"/>
        <end position="53"/>
    </location>
</feature>